<reference evidence="1 2" key="1">
    <citation type="submission" date="2018-03" db="EMBL/GenBank/DDBJ databases">
        <title>Genomic Encyclopedia of Type Strains, Phase III (KMG-III): the genomes of soil and plant-associated and newly described type strains.</title>
        <authorList>
            <person name="Whitman W."/>
        </authorList>
    </citation>
    <scope>NUCLEOTIDE SEQUENCE [LARGE SCALE GENOMIC DNA]</scope>
    <source>
        <strain evidence="1 2">CGMCC 4.7104</strain>
    </source>
</reference>
<keyword evidence="2" id="KW-1185">Reference proteome</keyword>
<sequence length="232" mass="25337">MELKDQVRELRRQGKSPKEIARALKVSPSVVAPLVRAVAAEAAGAAESGDPAEAEVVGCWINAGWSEGLGFDRSTGWVDDAPDSGAGGAVSVLVARRHTWDRLSVCGYLADVHCLGVKNVIGPDVLNDRDLVRFREYFFGEYAGWQEVPIELVRQLVYGSIDYARTLGFEPDEGFTLGSELLGKWEGGSTITFGRDGKPFYREGPQDDGAKVVRMLRRRLADDEFGYVLAGQ</sequence>
<organism evidence="1 2">
    <name type="scientific">Nonomuraea fuscirosea</name>
    <dbReference type="NCBI Taxonomy" id="1291556"/>
    <lineage>
        <taxon>Bacteria</taxon>
        <taxon>Bacillati</taxon>
        <taxon>Actinomycetota</taxon>
        <taxon>Actinomycetes</taxon>
        <taxon>Streptosporangiales</taxon>
        <taxon>Streptosporangiaceae</taxon>
        <taxon>Nonomuraea</taxon>
    </lineage>
</organism>
<dbReference type="AlphaFoldDB" id="A0A2T0M491"/>
<accession>A0A2T0M491</accession>
<dbReference type="RefSeq" id="WP_245956667.1">
    <property type="nucleotide sequence ID" value="NZ_CP109074.1"/>
</dbReference>
<evidence type="ECO:0000313" key="1">
    <source>
        <dbReference type="EMBL" id="PRX51716.1"/>
    </source>
</evidence>
<gene>
    <name evidence="1" type="ORF">B0I32_13572</name>
</gene>
<proteinExistence type="predicted"/>
<dbReference type="EMBL" id="PVNG01000035">
    <property type="protein sequence ID" value="PRX51716.1"/>
    <property type="molecule type" value="Genomic_DNA"/>
</dbReference>
<dbReference type="Proteomes" id="UP000238312">
    <property type="component" value="Unassembled WGS sequence"/>
</dbReference>
<name>A0A2T0M491_9ACTN</name>
<protein>
    <submittedName>
        <fullName evidence="1">Uncharacterized protein</fullName>
    </submittedName>
</protein>
<comment type="caution">
    <text evidence="1">The sequence shown here is derived from an EMBL/GenBank/DDBJ whole genome shotgun (WGS) entry which is preliminary data.</text>
</comment>
<evidence type="ECO:0000313" key="2">
    <source>
        <dbReference type="Proteomes" id="UP000238312"/>
    </source>
</evidence>